<reference evidence="2" key="2">
    <citation type="journal article" date="2009" name="Genome Res.">
        <title>Comparative genomic analyses of the human fungal pathogens Coccidioides and their relatives.</title>
        <authorList>
            <person name="Sharpton T.J."/>
            <person name="Stajich J.E."/>
            <person name="Rounsley S.D."/>
            <person name="Gardner M.J."/>
            <person name="Wortman J.R."/>
            <person name="Jordar V.S."/>
            <person name="Maiti R."/>
            <person name="Kodira C.D."/>
            <person name="Neafsey D.E."/>
            <person name="Zeng Q."/>
            <person name="Hung C.-Y."/>
            <person name="McMahan C."/>
            <person name="Muszewska A."/>
            <person name="Grynberg M."/>
            <person name="Mandel M.A."/>
            <person name="Kellner E.M."/>
            <person name="Barker B.M."/>
            <person name="Galgiani J.N."/>
            <person name="Orbach M.J."/>
            <person name="Kirkland T.N."/>
            <person name="Cole G.T."/>
            <person name="Henn M.R."/>
            <person name="Birren B.W."/>
            <person name="Taylor J.W."/>
        </authorList>
    </citation>
    <scope>NUCLEOTIDE SEQUENCE [LARGE SCALE GENOMIC DNA]</scope>
    <source>
        <strain evidence="2">RMSCC 3488</strain>
    </source>
</reference>
<proteinExistence type="predicted"/>
<dbReference type="VEuPathDB" id="FungiDB:CPAG_02835"/>
<protein>
    <submittedName>
        <fullName evidence="1">Uncharacterized protein</fullName>
    </submittedName>
</protein>
<accession>A0A0J6F0U2</accession>
<name>A0A0J6F0U2_COCPO</name>
<dbReference type="EMBL" id="DS268109">
    <property type="protein sequence ID" value="KMM66496.1"/>
    <property type="molecule type" value="Genomic_DNA"/>
</dbReference>
<gene>
    <name evidence="1" type="ORF">CPAG_02835</name>
</gene>
<reference evidence="1 2" key="1">
    <citation type="submission" date="2007-06" db="EMBL/GenBank/DDBJ databases">
        <title>The Genome Sequence of Coccidioides posadasii RMSCC_3488.</title>
        <authorList>
            <consortium name="Coccidioides Genome Resources Consortium"/>
            <consortium name="The Broad Institute Genome Sequencing Platform"/>
            <person name="Henn M.R."/>
            <person name="Sykes S."/>
            <person name="Young S."/>
            <person name="Jaffe D."/>
            <person name="Berlin A."/>
            <person name="Alvarez P."/>
            <person name="Butler J."/>
            <person name="Gnerre S."/>
            <person name="Grabherr M."/>
            <person name="Mauceli E."/>
            <person name="Brockman W."/>
            <person name="Kodira C."/>
            <person name="Alvarado L."/>
            <person name="Zeng Q."/>
            <person name="Crawford M."/>
            <person name="Antoine C."/>
            <person name="Devon K."/>
            <person name="Galgiani J."/>
            <person name="Orsborn K."/>
            <person name="Lewis M.L."/>
            <person name="Nusbaum C."/>
            <person name="Galagan J."/>
            <person name="Birren B."/>
        </authorList>
    </citation>
    <scope>NUCLEOTIDE SEQUENCE [LARGE SCALE GENOMIC DNA]</scope>
    <source>
        <strain evidence="1 2">RMSCC 3488</strain>
    </source>
</reference>
<evidence type="ECO:0000313" key="1">
    <source>
        <dbReference type="EMBL" id="KMM66496.1"/>
    </source>
</evidence>
<organism evidence="1 2">
    <name type="scientific">Coccidioides posadasii RMSCC 3488</name>
    <dbReference type="NCBI Taxonomy" id="454284"/>
    <lineage>
        <taxon>Eukaryota</taxon>
        <taxon>Fungi</taxon>
        <taxon>Dikarya</taxon>
        <taxon>Ascomycota</taxon>
        <taxon>Pezizomycotina</taxon>
        <taxon>Eurotiomycetes</taxon>
        <taxon>Eurotiomycetidae</taxon>
        <taxon>Onygenales</taxon>
        <taxon>Onygenaceae</taxon>
        <taxon>Coccidioides</taxon>
    </lineage>
</organism>
<evidence type="ECO:0000313" key="2">
    <source>
        <dbReference type="Proteomes" id="UP000054567"/>
    </source>
</evidence>
<dbReference type="AlphaFoldDB" id="A0A0J6F0U2"/>
<sequence>MARQAEWNVTKLLLTLYRDLGPGSTAAAIALYVLTRVSKDELVAPFYARFALLASMCDGRYPDVCGLHWERPWKPGGGSTEEGFIRACRGGNARCVPVVWVSVNLSLVQQTVFAGTEPVAAGDFTGSRRR</sequence>
<dbReference type="Proteomes" id="UP000054567">
    <property type="component" value="Unassembled WGS sequence"/>
</dbReference>
<reference evidence="2" key="3">
    <citation type="journal article" date="2010" name="Genome Res.">
        <title>Population genomic sequencing of Coccidioides fungi reveals recent hybridization and transposon control.</title>
        <authorList>
            <person name="Neafsey D.E."/>
            <person name="Barker B.M."/>
            <person name="Sharpton T.J."/>
            <person name="Stajich J.E."/>
            <person name="Park D.J."/>
            <person name="Whiston E."/>
            <person name="Hung C.-Y."/>
            <person name="McMahan C."/>
            <person name="White J."/>
            <person name="Sykes S."/>
            <person name="Heiman D."/>
            <person name="Young S."/>
            <person name="Zeng Q."/>
            <person name="Abouelleil A."/>
            <person name="Aftuck L."/>
            <person name="Bessette D."/>
            <person name="Brown A."/>
            <person name="FitzGerald M."/>
            <person name="Lui A."/>
            <person name="Macdonald J.P."/>
            <person name="Priest M."/>
            <person name="Orbach M.J."/>
            <person name="Galgiani J.N."/>
            <person name="Kirkland T.N."/>
            <person name="Cole G.T."/>
            <person name="Birren B.W."/>
            <person name="Henn M.R."/>
            <person name="Taylor J.W."/>
            <person name="Rounsley S.D."/>
        </authorList>
    </citation>
    <scope>NUCLEOTIDE SEQUENCE [LARGE SCALE GENOMIC DNA]</scope>
    <source>
        <strain evidence="2">RMSCC 3488</strain>
    </source>
</reference>